<gene>
    <name evidence="8" type="ORF">K402DRAFT_393089</name>
</gene>
<dbReference type="OrthoDB" id="6220758at2759"/>
<evidence type="ECO:0000256" key="1">
    <source>
        <dbReference type="ARBA" id="ARBA00004173"/>
    </source>
</evidence>
<evidence type="ECO:0000256" key="4">
    <source>
        <dbReference type="ARBA" id="ARBA00023128"/>
    </source>
</evidence>
<keyword evidence="9" id="KW-1185">Reference proteome</keyword>
<dbReference type="GO" id="GO:0005739">
    <property type="term" value="C:mitochondrion"/>
    <property type="evidence" value="ECO:0007669"/>
    <property type="project" value="UniProtKB-SubCell"/>
</dbReference>
<keyword evidence="4" id="KW-0496">Mitochondrion</keyword>
<dbReference type="Proteomes" id="UP000800041">
    <property type="component" value="Unassembled WGS sequence"/>
</dbReference>
<feature type="region of interest" description="Disordered" evidence="7">
    <location>
        <begin position="42"/>
        <end position="62"/>
    </location>
</feature>
<evidence type="ECO:0000256" key="3">
    <source>
        <dbReference type="ARBA" id="ARBA00022980"/>
    </source>
</evidence>
<organism evidence="8 9">
    <name type="scientific">Aulographum hederae CBS 113979</name>
    <dbReference type="NCBI Taxonomy" id="1176131"/>
    <lineage>
        <taxon>Eukaryota</taxon>
        <taxon>Fungi</taxon>
        <taxon>Dikarya</taxon>
        <taxon>Ascomycota</taxon>
        <taxon>Pezizomycotina</taxon>
        <taxon>Dothideomycetes</taxon>
        <taxon>Pleosporomycetidae</taxon>
        <taxon>Aulographales</taxon>
        <taxon>Aulographaceae</taxon>
    </lineage>
</organism>
<evidence type="ECO:0000256" key="5">
    <source>
        <dbReference type="ARBA" id="ARBA00023274"/>
    </source>
</evidence>
<evidence type="ECO:0000256" key="6">
    <source>
        <dbReference type="ARBA" id="ARBA00035183"/>
    </source>
</evidence>
<evidence type="ECO:0000313" key="9">
    <source>
        <dbReference type="Proteomes" id="UP000800041"/>
    </source>
</evidence>
<sequence length="262" mass="29505">MRRIPRPQNAIDLVTALSPRSQTNTWLCRPCQLRAASLPKPLTARYSTSTGTPETSDSDGEVQGPPYVPAQTWDGLEWFGSPEWVAETNRQPFKYKRFLPKQKSADPSTIRHAVQRAFIEVLTLREAGASPDELWKRTESAKDNPPGEGEEAKKWGRIPLTDFSLKFAVAKRAMQLTGIRVSDAAVFGVHSADRLIKLFTATPKPKNVTEKLEQTQALSKLPNVKVSPKKLTEIDKETEIGRWKVIEYELLQRGLPVTRMTR</sequence>
<dbReference type="InterPro" id="IPR018305">
    <property type="entry name" value="Ribosomal_m50"/>
</dbReference>
<dbReference type="GO" id="GO:0005840">
    <property type="term" value="C:ribosome"/>
    <property type="evidence" value="ECO:0007669"/>
    <property type="project" value="UniProtKB-KW"/>
</dbReference>
<dbReference type="AlphaFoldDB" id="A0A6G1H1J6"/>
<evidence type="ECO:0000256" key="7">
    <source>
        <dbReference type="SAM" id="MobiDB-lite"/>
    </source>
</evidence>
<evidence type="ECO:0000256" key="2">
    <source>
        <dbReference type="ARBA" id="ARBA00008860"/>
    </source>
</evidence>
<reference evidence="8" key="1">
    <citation type="journal article" date="2020" name="Stud. Mycol.">
        <title>101 Dothideomycetes genomes: a test case for predicting lifestyles and emergence of pathogens.</title>
        <authorList>
            <person name="Haridas S."/>
            <person name="Albert R."/>
            <person name="Binder M."/>
            <person name="Bloem J."/>
            <person name="Labutti K."/>
            <person name="Salamov A."/>
            <person name="Andreopoulos B."/>
            <person name="Baker S."/>
            <person name="Barry K."/>
            <person name="Bills G."/>
            <person name="Bluhm B."/>
            <person name="Cannon C."/>
            <person name="Castanera R."/>
            <person name="Culley D."/>
            <person name="Daum C."/>
            <person name="Ezra D."/>
            <person name="Gonzalez J."/>
            <person name="Henrissat B."/>
            <person name="Kuo A."/>
            <person name="Liang C."/>
            <person name="Lipzen A."/>
            <person name="Lutzoni F."/>
            <person name="Magnuson J."/>
            <person name="Mondo S."/>
            <person name="Nolan M."/>
            <person name="Ohm R."/>
            <person name="Pangilinan J."/>
            <person name="Park H.-J."/>
            <person name="Ramirez L."/>
            <person name="Alfaro M."/>
            <person name="Sun H."/>
            <person name="Tritt A."/>
            <person name="Yoshinaga Y."/>
            <person name="Zwiers L.-H."/>
            <person name="Turgeon B."/>
            <person name="Goodwin S."/>
            <person name="Spatafora J."/>
            <person name="Crous P."/>
            <person name="Grigoriev I."/>
        </authorList>
    </citation>
    <scope>NUCLEOTIDE SEQUENCE</scope>
    <source>
        <strain evidence="8">CBS 113979</strain>
    </source>
</reference>
<dbReference type="Pfam" id="PF10501">
    <property type="entry name" value="Ribosomal_L50"/>
    <property type="match status" value="1"/>
</dbReference>
<evidence type="ECO:0000313" key="8">
    <source>
        <dbReference type="EMBL" id="KAF1986934.1"/>
    </source>
</evidence>
<keyword evidence="5" id="KW-0687">Ribonucleoprotein</keyword>
<comment type="subcellular location">
    <subcellularLocation>
        <location evidence="1">Mitochondrion</location>
    </subcellularLocation>
</comment>
<comment type="similarity">
    <text evidence="2">Belongs to the mitochondrion-specific ribosomal protein mL50 family.</text>
</comment>
<name>A0A6G1H1J6_9PEZI</name>
<dbReference type="GO" id="GO:1990904">
    <property type="term" value="C:ribonucleoprotein complex"/>
    <property type="evidence" value="ECO:0007669"/>
    <property type="project" value="UniProtKB-KW"/>
</dbReference>
<dbReference type="EMBL" id="ML977154">
    <property type="protein sequence ID" value="KAF1986934.1"/>
    <property type="molecule type" value="Genomic_DNA"/>
</dbReference>
<proteinExistence type="inferred from homology"/>
<protein>
    <recommendedName>
        <fullName evidence="6">Large ribosomal subunit protein mL50</fullName>
    </recommendedName>
</protein>
<keyword evidence="3" id="KW-0689">Ribosomal protein</keyword>
<feature type="compositionally biased region" description="Polar residues" evidence="7">
    <location>
        <begin position="45"/>
        <end position="55"/>
    </location>
</feature>
<accession>A0A6G1H1J6</accession>